<organism evidence="6 7">
    <name type="scientific">Granulicella mallensis</name>
    <dbReference type="NCBI Taxonomy" id="940614"/>
    <lineage>
        <taxon>Bacteria</taxon>
        <taxon>Pseudomonadati</taxon>
        <taxon>Acidobacteriota</taxon>
        <taxon>Terriglobia</taxon>
        <taxon>Terriglobales</taxon>
        <taxon>Acidobacteriaceae</taxon>
        <taxon>Granulicella</taxon>
    </lineage>
</organism>
<proteinExistence type="inferred from homology"/>
<dbReference type="PRINTS" id="PR00990">
    <property type="entry name" value="RIBOKINASE"/>
</dbReference>
<dbReference type="GO" id="GO:0016301">
    <property type="term" value="F:kinase activity"/>
    <property type="evidence" value="ECO:0007669"/>
    <property type="project" value="UniProtKB-KW"/>
</dbReference>
<dbReference type="PANTHER" id="PTHR10584">
    <property type="entry name" value="SUGAR KINASE"/>
    <property type="match status" value="1"/>
</dbReference>
<dbReference type="EMBL" id="JACHIO010000004">
    <property type="protein sequence ID" value="MBB5062903.1"/>
    <property type="molecule type" value="Genomic_DNA"/>
</dbReference>
<dbReference type="AlphaFoldDB" id="A0A7W7ZN16"/>
<evidence type="ECO:0000313" key="6">
    <source>
        <dbReference type="EMBL" id="MBB5062903.1"/>
    </source>
</evidence>
<evidence type="ECO:0000259" key="5">
    <source>
        <dbReference type="Pfam" id="PF00294"/>
    </source>
</evidence>
<sequence>MTKCWNIAVVGEVYVDHIFTDFDHVPLPGEEVFAEQYRREAGGGTVNTACALARLGHNSSIFGVFGEDEEAWLRLRLSSFGVHAEHAASSELPNALTVSMSTTSDRSFLSYAGANRILEKYVALPETIAALSMAQHVHFAMPLEVEHAKVLLPSLRTAGCTLSIDPGWRKDWFLSPGSLDILRMVDLFLPNESEAQLLTGHKKPEQMLRSCAALGLHHTVIKLGPRGAVTFQNDQLYTMVPPDVQVIDTTGAGDAFDAGFIDAWLSGADIEEQLRRACICGSLSTRARGALTALPFREEMRDFVQEKSIF</sequence>
<evidence type="ECO:0000313" key="7">
    <source>
        <dbReference type="Proteomes" id="UP000584867"/>
    </source>
</evidence>
<dbReference type="GO" id="GO:0006796">
    <property type="term" value="P:phosphate-containing compound metabolic process"/>
    <property type="evidence" value="ECO:0007669"/>
    <property type="project" value="UniProtKB-ARBA"/>
</dbReference>
<protein>
    <submittedName>
        <fullName evidence="6">Sugar/nucleoside kinase (Ribokinase family)</fullName>
    </submittedName>
</protein>
<dbReference type="InterPro" id="IPR011611">
    <property type="entry name" value="PfkB_dom"/>
</dbReference>
<reference evidence="6 7" key="1">
    <citation type="submission" date="2020-08" db="EMBL/GenBank/DDBJ databases">
        <title>Genomic Encyclopedia of Type Strains, Phase IV (KMG-V): Genome sequencing to study the core and pangenomes of soil and plant-associated prokaryotes.</title>
        <authorList>
            <person name="Whitman W."/>
        </authorList>
    </citation>
    <scope>NUCLEOTIDE SEQUENCE [LARGE SCALE GENOMIC DNA]</scope>
    <source>
        <strain evidence="6 7">X5P3</strain>
    </source>
</reference>
<dbReference type="PANTHER" id="PTHR10584:SF166">
    <property type="entry name" value="RIBOKINASE"/>
    <property type="match status" value="1"/>
</dbReference>
<evidence type="ECO:0000256" key="1">
    <source>
        <dbReference type="ARBA" id="ARBA00010688"/>
    </source>
</evidence>
<comment type="caution">
    <text evidence="6">The sequence shown here is derived from an EMBL/GenBank/DDBJ whole genome shotgun (WGS) entry which is preliminary data.</text>
</comment>
<dbReference type="RefSeq" id="WP_184253677.1">
    <property type="nucleotide sequence ID" value="NZ_JACHIO010000004.1"/>
</dbReference>
<keyword evidence="2 4" id="KW-0808">Transferase</keyword>
<feature type="domain" description="Carbohydrate kinase PfkB" evidence="5">
    <location>
        <begin position="7"/>
        <end position="295"/>
    </location>
</feature>
<dbReference type="InterPro" id="IPR029056">
    <property type="entry name" value="Ribokinase-like"/>
</dbReference>
<keyword evidence="3 4" id="KW-0418">Kinase</keyword>
<comment type="similarity">
    <text evidence="1 4">Belongs to the carbohydrate kinase PfkB family.</text>
</comment>
<dbReference type="Pfam" id="PF00294">
    <property type="entry name" value="PfkB"/>
    <property type="match status" value="1"/>
</dbReference>
<dbReference type="InterPro" id="IPR002173">
    <property type="entry name" value="Carboh/pur_kinase_PfkB_CS"/>
</dbReference>
<dbReference type="Gene3D" id="3.40.1190.20">
    <property type="match status" value="1"/>
</dbReference>
<accession>A0A7W7ZN16</accession>
<gene>
    <name evidence="6" type="ORF">HDF15_001240</name>
</gene>
<evidence type="ECO:0000256" key="2">
    <source>
        <dbReference type="ARBA" id="ARBA00022679"/>
    </source>
</evidence>
<dbReference type="InterPro" id="IPR002139">
    <property type="entry name" value="Ribo/fructo_kinase"/>
</dbReference>
<name>A0A7W7ZN16_9BACT</name>
<dbReference type="Proteomes" id="UP000584867">
    <property type="component" value="Unassembled WGS sequence"/>
</dbReference>
<dbReference type="SUPFAM" id="SSF53613">
    <property type="entry name" value="Ribokinase-like"/>
    <property type="match status" value="1"/>
</dbReference>
<evidence type="ECO:0000256" key="4">
    <source>
        <dbReference type="RuleBase" id="RU003704"/>
    </source>
</evidence>
<evidence type="ECO:0000256" key="3">
    <source>
        <dbReference type="ARBA" id="ARBA00022777"/>
    </source>
</evidence>
<dbReference type="PROSITE" id="PS00584">
    <property type="entry name" value="PFKB_KINASES_2"/>
    <property type="match status" value="1"/>
</dbReference>